<organism evidence="1">
    <name type="scientific">Ophidiomyces ophidiicola</name>
    <dbReference type="NCBI Taxonomy" id="1387563"/>
    <lineage>
        <taxon>Eukaryota</taxon>
        <taxon>Fungi</taxon>
        <taxon>Dikarya</taxon>
        <taxon>Ascomycota</taxon>
        <taxon>Pezizomycotina</taxon>
        <taxon>Eurotiomycetes</taxon>
        <taxon>Eurotiomycetidae</taxon>
        <taxon>Onygenales</taxon>
        <taxon>Onygenaceae</taxon>
        <taxon>Ophidiomyces</taxon>
    </lineage>
</organism>
<dbReference type="EMBL" id="JALBCA010000141">
    <property type="protein sequence ID" value="KAI2382145.1"/>
    <property type="molecule type" value="Genomic_DNA"/>
</dbReference>
<evidence type="ECO:0000313" key="1">
    <source>
        <dbReference type="EMBL" id="KAI2382145.1"/>
    </source>
</evidence>
<gene>
    <name evidence="1" type="ORF">LOY88_006264</name>
</gene>
<sequence>MAPRTISLIAFRNSPSQRAHFAIFVPSASNAEFGTLIHVIGAPMAGYQLEFKRGYNLATTHQLYTQVSIGGIDSQHISDLPANLSAGIAIKDSIPKCSMEVAATQVLPPRISENFLAPVNDTTNRRCQEWTMDYVRRLVSLGYIDQSAIQIVQSERDPPTHGVGLNPAGAGRGRGRGQ</sequence>
<proteinExistence type="predicted"/>
<protein>
    <submittedName>
        <fullName evidence="1">Uncharacterized protein</fullName>
    </submittedName>
</protein>
<comment type="caution">
    <text evidence="1">The sequence shown here is derived from an EMBL/GenBank/DDBJ whole genome shotgun (WGS) entry which is preliminary data.</text>
</comment>
<name>A0ACB8UP73_9EURO</name>
<accession>A0ACB8UP73</accession>
<reference evidence="1" key="1">
    <citation type="journal article" date="2022" name="bioRxiv">
        <title>Population genetic analysis of Ophidiomyces ophidiicola, the causative agent of snake fungal disease, indicates recent introductions to the USA.</title>
        <authorList>
            <person name="Ladner J.T."/>
            <person name="Palmer J.M."/>
            <person name="Ettinger C.L."/>
            <person name="Stajich J.E."/>
            <person name="Farrell T.M."/>
            <person name="Glorioso B.M."/>
            <person name="Lawson B."/>
            <person name="Price S.J."/>
            <person name="Stengle A.G."/>
            <person name="Grear D.A."/>
            <person name="Lorch J.M."/>
        </authorList>
    </citation>
    <scope>NUCLEOTIDE SEQUENCE</scope>
    <source>
        <strain evidence="1">NWHC 24266-5</strain>
    </source>
</reference>